<comment type="caution">
    <text evidence="2">The sequence shown here is derived from an EMBL/GenBank/DDBJ whole genome shotgun (WGS) entry which is preliminary data.</text>
</comment>
<feature type="region of interest" description="Disordered" evidence="1">
    <location>
        <begin position="105"/>
        <end position="222"/>
    </location>
</feature>
<reference evidence="2 3" key="1">
    <citation type="journal article" date="2021" name="Nat. Commun.">
        <title>Genetic determinants of endophytism in the Arabidopsis root mycobiome.</title>
        <authorList>
            <person name="Mesny F."/>
            <person name="Miyauchi S."/>
            <person name="Thiergart T."/>
            <person name="Pickel B."/>
            <person name="Atanasova L."/>
            <person name="Karlsson M."/>
            <person name="Huettel B."/>
            <person name="Barry K.W."/>
            <person name="Haridas S."/>
            <person name="Chen C."/>
            <person name="Bauer D."/>
            <person name="Andreopoulos W."/>
            <person name="Pangilinan J."/>
            <person name="LaButti K."/>
            <person name="Riley R."/>
            <person name="Lipzen A."/>
            <person name="Clum A."/>
            <person name="Drula E."/>
            <person name="Henrissat B."/>
            <person name="Kohler A."/>
            <person name="Grigoriev I.V."/>
            <person name="Martin F.M."/>
            <person name="Hacquard S."/>
        </authorList>
    </citation>
    <scope>NUCLEOTIDE SEQUENCE [LARGE SCALE GENOMIC DNA]</scope>
    <source>
        <strain evidence="2 3">MPI-CAGE-CH-0241</strain>
    </source>
</reference>
<organism evidence="2 3">
    <name type="scientific">Thelonectria olida</name>
    <dbReference type="NCBI Taxonomy" id="1576542"/>
    <lineage>
        <taxon>Eukaryota</taxon>
        <taxon>Fungi</taxon>
        <taxon>Dikarya</taxon>
        <taxon>Ascomycota</taxon>
        <taxon>Pezizomycotina</taxon>
        <taxon>Sordariomycetes</taxon>
        <taxon>Hypocreomycetidae</taxon>
        <taxon>Hypocreales</taxon>
        <taxon>Nectriaceae</taxon>
        <taxon>Thelonectria</taxon>
    </lineage>
</organism>
<accession>A0A9P8VU39</accession>
<evidence type="ECO:0000313" key="2">
    <source>
        <dbReference type="EMBL" id="KAH6874955.1"/>
    </source>
</evidence>
<keyword evidence="3" id="KW-1185">Reference proteome</keyword>
<feature type="compositionally biased region" description="Polar residues" evidence="1">
    <location>
        <begin position="122"/>
        <end position="139"/>
    </location>
</feature>
<dbReference type="AlphaFoldDB" id="A0A9P8VU39"/>
<dbReference type="EMBL" id="JAGPYM010000036">
    <property type="protein sequence ID" value="KAH6874955.1"/>
    <property type="molecule type" value="Genomic_DNA"/>
</dbReference>
<sequence>MTEKQKAKIRDGNRSTSRRGIIAMVRNYEDHGIQASASYRQTGLQVSSENQMLRAMIQRAGISDHETTHYLRTAPPLSREVLDSYPYEERDPLEAQADRQAFAIVPQPPNEPDLSQARVSRRPQTWDGTNAGAQQSRPEGSSAVIGQHQHQHQSAAQGGMRQVFDEDNDQQLPYAGDSGYQSTNEDGNRGNRSLQLTNEHTSELHHGNGGFQFQSTNGHISLPPPHYGGRAPVSFPTIPAMTKTSTLEASSNFHRTMDKVAISTPAPKASTPEASRPITEKAADNTPPTGTRAALRASTEAITISSSTAPTIKPPSQTTTITPLTWQLMITSTTKWTISSPTWMRMSLTGAWTSSSGWSNPEYQG</sequence>
<evidence type="ECO:0000256" key="1">
    <source>
        <dbReference type="SAM" id="MobiDB-lite"/>
    </source>
</evidence>
<feature type="compositionally biased region" description="Polar residues" evidence="1">
    <location>
        <begin position="179"/>
        <end position="199"/>
    </location>
</feature>
<proteinExistence type="predicted"/>
<feature type="compositionally biased region" description="Low complexity" evidence="1">
    <location>
        <begin position="146"/>
        <end position="159"/>
    </location>
</feature>
<feature type="region of interest" description="Disordered" evidence="1">
    <location>
        <begin position="263"/>
        <end position="291"/>
    </location>
</feature>
<name>A0A9P8VU39_9HYPO</name>
<protein>
    <submittedName>
        <fullName evidence="2">Uncharacterized protein</fullName>
    </submittedName>
</protein>
<evidence type="ECO:0000313" key="3">
    <source>
        <dbReference type="Proteomes" id="UP000777438"/>
    </source>
</evidence>
<gene>
    <name evidence="2" type="ORF">B0T10DRAFT_200850</name>
</gene>
<dbReference type="Proteomes" id="UP000777438">
    <property type="component" value="Unassembled WGS sequence"/>
</dbReference>